<protein>
    <recommendedName>
        <fullName evidence="6">Prolyl endopeptidase</fullName>
        <ecNumber evidence="6">3.4.21.-</ecNumber>
    </recommendedName>
</protein>
<dbReference type="PANTHER" id="PTHR42881">
    <property type="entry name" value="PROLYL ENDOPEPTIDASE"/>
    <property type="match status" value="1"/>
</dbReference>
<dbReference type="SUPFAM" id="SSF53474">
    <property type="entry name" value="alpha/beta-Hydrolases"/>
    <property type="match status" value="1"/>
</dbReference>
<dbReference type="PANTHER" id="PTHR42881:SF2">
    <property type="entry name" value="PROLYL ENDOPEPTIDASE"/>
    <property type="match status" value="1"/>
</dbReference>
<keyword evidence="7" id="KW-0472">Membrane</keyword>
<evidence type="ECO:0000256" key="4">
    <source>
        <dbReference type="ARBA" id="ARBA00022801"/>
    </source>
</evidence>
<feature type="domain" description="Peptidase S9 prolyl oligopeptidase catalytic" evidence="8">
    <location>
        <begin position="576"/>
        <end position="800"/>
    </location>
</feature>
<evidence type="ECO:0000256" key="5">
    <source>
        <dbReference type="ARBA" id="ARBA00022825"/>
    </source>
</evidence>
<dbReference type="GO" id="GO:0006508">
    <property type="term" value="P:proteolysis"/>
    <property type="evidence" value="ECO:0007669"/>
    <property type="project" value="UniProtKB-KW"/>
</dbReference>
<feature type="transmembrane region" description="Helical" evidence="7">
    <location>
        <begin position="12"/>
        <end position="28"/>
    </location>
</feature>
<dbReference type="GO" id="GO:0005829">
    <property type="term" value="C:cytosol"/>
    <property type="evidence" value="ECO:0007669"/>
    <property type="project" value="TreeGrafter"/>
</dbReference>
<dbReference type="FunFam" id="2.130.10.120:FF:000001">
    <property type="entry name" value="Prolyl endopeptidase"/>
    <property type="match status" value="1"/>
</dbReference>
<proteinExistence type="inferred from homology"/>
<sequence>MVLPSSTSARLAAYTAIAGAGAVAYMYATRSRSGAAVLSAARRYFPRPGRTVSIKMRAIPAGGAPQGKIKLSSSEYPPVRRDDSVVETLHGVEVADPYRWLEDPDAEETKQFVAAQNKVTDGVLAQCQNRAPFKKLLTRMMDYPKYGCPFKRGDRYYYFHNTGLQAQYVLYTQATLEGEARVLLDPNTLSTDGTVALGRQKFSDDGKLMAFELSTGGSDWKTVQVLRVEEDGSPTWLPDKLDHVKFSSLCFTMDGKGIFYNCYEPPSKDGVDLGTETDINLNQQLRYHQLGTPQEEDPVVYAIPEFPDNMIGAQTTDDGSYLLMTISSGCLPTNKLYYVDLRKLKRQEGTGVIDFAAYDFYKGAEKLPVVKLVDNFDASYDYVANDGAIFTFQTNLDAPRYRLVRTELSGESPASVAWEDLLAQHEQELLESAVPLAGELMVVEYLRDVRSVLQLRSLATAELVEELELPGLGAVQSFSGRRKDSEFFFSFTSLVEPGATYRVDVSSGRAETSLFRRVEIEGYSADDFVMEQLFVKSADGTSVPMFVAHRRGLPLDGSSPCHLYGYGGFNISLSPYFSCSRAAFMKGVDGVYCSANLRGGGEYGVSWRDAGSLGNKQKVFDDFQACAEHLIESGYTSSNKLFINGGSNGGLLVAACVNQRPDLYAAAVAQVGVMDMLRFHKFTIGHAWTKDFGDPDDPEQFKFLLPYSPLHNVALPTNGQYPAMMLTTGDHDDRVVPLHSHKLIATLQYAAAQRGDGEGQQLNPLITRIDVKSGHGAGKPTQKVIEEVSDMYGFVTGVMGVKWALQD</sequence>
<evidence type="ECO:0000256" key="3">
    <source>
        <dbReference type="ARBA" id="ARBA00022670"/>
    </source>
</evidence>
<dbReference type="Pfam" id="PF02897">
    <property type="entry name" value="Peptidase_S9_N"/>
    <property type="match status" value="1"/>
</dbReference>
<dbReference type="InterPro" id="IPR051167">
    <property type="entry name" value="Prolyl_oligopep/macrocyclase"/>
</dbReference>
<evidence type="ECO:0000313" key="10">
    <source>
        <dbReference type="EMBL" id="CAD9216396.1"/>
    </source>
</evidence>
<dbReference type="Pfam" id="PF00326">
    <property type="entry name" value="Peptidase_S9"/>
    <property type="match status" value="1"/>
</dbReference>
<comment type="similarity">
    <text evidence="2 6">Belongs to the peptidase S9A family.</text>
</comment>
<feature type="domain" description="Peptidase S9A N-terminal" evidence="9">
    <location>
        <begin position="77"/>
        <end position="511"/>
    </location>
</feature>
<evidence type="ECO:0000256" key="2">
    <source>
        <dbReference type="ARBA" id="ARBA00005228"/>
    </source>
</evidence>
<evidence type="ECO:0000259" key="8">
    <source>
        <dbReference type="Pfam" id="PF00326"/>
    </source>
</evidence>
<gene>
    <name evidence="10" type="ORF">TCHU04912_LOCUS18636</name>
</gene>
<keyword evidence="5 6" id="KW-0720">Serine protease</keyword>
<keyword evidence="3 6" id="KW-0645">Protease</keyword>
<dbReference type="InterPro" id="IPR029058">
    <property type="entry name" value="AB_hydrolase_fold"/>
</dbReference>
<dbReference type="Gene3D" id="3.40.50.1820">
    <property type="entry name" value="alpha/beta hydrolase"/>
    <property type="match status" value="1"/>
</dbReference>
<dbReference type="EC" id="3.4.21.-" evidence="6"/>
<keyword evidence="7" id="KW-1133">Transmembrane helix</keyword>
<dbReference type="AlphaFoldDB" id="A0A7S1T3I0"/>
<name>A0A7S1T3I0_9CHLO</name>
<organism evidence="10">
    <name type="scientific">Tetraselmis chuii</name>
    <dbReference type="NCBI Taxonomy" id="63592"/>
    <lineage>
        <taxon>Eukaryota</taxon>
        <taxon>Viridiplantae</taxon>
        <taxon>Chlorophyta</taxon>
        <taxon>core chlorophytes</taxon>
        <taxon>Chlorodendrophyceae</taxon>
        <taxon>Chlorodendrales</taxon>
        <taxon>Chlorodendraceae</taxon>
        <taxon>Tetraselmis</taxon>
    </lineage>
</organism>
<accession>A0A7S1T3I0</accession>
<keyword evidence="4 6" id="KW-0378">Hydrolase</keyword>
<dbReference type="InterPro" id="IPR001375">
    <property type="entry name" value="Peptidase_S9_cat"/>
</dbReference>
<dbReference type="PRINTS" id="PR00862">
    <property type="entry name" value="PROLIGOPTASE"/>
</dbReference>
<reference evidence="10" key="1">
    <citation type="submission" date="2021-01" db="EMBL/GenBank/DDBJ databases">
        <authorList>
            <person name="Corre E."/>
            <person name="Pelletier E."/>
            <person name="Niang G."/>
            <person name="Scheremetjew M."/>
            <person name="Finn R."/>
            <person name="Kale V."/>
            <person name="Holt S."/>
            <person name="Cochrane G."/>
            <person name="Meng A."/>
            <person name="Brown T."/>
            <person name="Cohen L."/>
        </authorList>
    </citation>
    <scope>NUCLEOTIDE SEQUENCE</scope>
    <source>
        <strain evidence="10">PLY429</strain>
    </source>
</reference>
<dbReference type="SUPFAM" id="SSF50993">
    <property type="entry name" value="Peptidase/esterase 'gauge' domain"/>
    <property type="match status" value="1"/>
</dbReference>
<evidence type="ECO:0000256" key="7">
    <source>
        <dbReference type="SAM" id="Phobius"/>
    </source>
</evidence>
<evidence type="ECO:0000259" key="9">
    <source>
        <dbReference type="Pfam" id="PF02897"/>
    </source>
</evidence>
<dbReference type="InterPro" id="IPR023302">
    <property type="entry name" value="Pept_S9A_N"/>
</dbReference>
<dbReference type="Gene3D" id="2.130.10.120">
    <property type="entry name" value="Prolyl oligopeptidase, N-terminal domain"/>
    <property type="match status" value="1"/>
</dbReference>
<dbReference type="InterPro" id="IPR002470">
    <property type="entry name" value="Peptidase_S9A"/>
</dbReference>
<dbReference type="GO" id="GO:0070012">
    <property type="term" value="F:oligopeptidase activity"/>
    <property type="evidence" value="ECO:0007669"/>
    <property type="project" value="TreeGrafter"/>
</dbReference>
<evidence type="ECO:0000256" key="1">
    <source>
        <dbReference type="ARBA" id="ARBA00001070"/>
    </source>
</evidence>
<keyword evidence="7" id="KW-0812">Transmembrane</keyword>
<dbReference type="FunFam" id="3.40.50.1820:FF:000005">
    <property type="entry name" value="Prolyl endopeptidase"/>
    <property type="match status" value="1"/>
</dbReference>
<comment type="catalytic activity">
    <reaction evidence="1">
        <text>Hydrolysis of Pro-|-Xaa &gt;&gt; Ala-|-Xaa in oligopeptides.</text>
        <dbReference type="EC" id="3.4.21.26"/>
    </reaction>
</comment>
<evidence type="ECO:0000256" key="6">
    <source>
        <dbReference type="RuleBase" id="RU368024"/>
    </source>
</evidence>
<dbReference type="EMBL" id="HBGG01035636">
    <property type="protein sequence ID" value="CAD9216396.1"/>
    <property type="molecule type" value="Transcribed_RNA"/>
</dbReference>
<dbReference type="GO" id="GO:0004252">
    <property type="term" value="F:serine-type endopeptidase activity"/>
    <property type="evidence" value="ECO:0007669"/>
    <property type="project" value="UniProtKB-UniRule"/>
</dbReference>